<accession>A0A7C9IQ36</accession>
<organism evidence="1 2">
    <name type="scientific">Solidesulfovibrio aerotolerans</name>
    <dbReference type="NCBI Taxonomy" id="295255"/>
    <lineage>
        <taxon>Bacteria</taxon>
        <taxon>Pseudomonadati</taxon>
        <taxon>Thermodesulfobacteriota</taxon>
        <taxon>Desulfovibrionia</taxon>
        <taxon>Desulfovibrionales</taxon>
        <taxon>Desulfovibrionaceae</taxon>
        <taxon>Solidesulfovibrio</taxon>
    </lineage>
</organism>
<dbReference type="EMBL" id="WVUD01000048">
    <property type="protein sequence ID" value="MYL84959.1"/>
    <property type="molecule type" value="Genomic_DNA"/>
</dbReference>
<reference evidence="1 2" key="1">
    <citation type="submission" date="2020-01" db="EMBL/GenBank/DDBJ databases">
        <title>Genome sequence of Desulfovibrio aerotolerans DSM 16695(T).</title>
        <authorList>
            <person name="Karnachuk O."/>
            <person name="Avakyan M."/>
            <person name="Mardanov A."/>
            <person name="Kadnikov V."/>
            <person name="Ravin N."/>
        </authorList>
    </citation>
    <scope>NUCLEOTIDE SEQUENCE [LARGE SCALE GENOMIC DNA]</scope>
    <source>
        <strain evidence="1 2">DSM 16695</strain>
    </source>
</reference>
<evidence type="ECO:0000313" key="1">
    <source>
        <dbReference type="EMBL" id="MYL84959.1"/>
    </source>
</evidence>
<dbReference type="OrthoDB" id="5452375at2"/>
<dbReference type="RefSeq" id="WP_160963476.1">
    <property type="nucleotide sequence ID" value="NZ_WVUD01000048.1"/>
</dbReference>
<dbReference type="AlphaFoldDB" id="A0A7C9IQ36"/>
<sequence length="175" mass="19157">MPNRFGDAPQPGIILRRTARLRKFLEDTGQEVGLAEHGLSLLDQEQAASGIEGKKIVAVSTDPEFPPSLIRRALGVAGRLGTEIVGLSVAEPTGGDPAQARELFLRQAKRSAREFSQEANRLGVGFRHVVCFGRPAEVVEQECGRLRRVEFVLAAREQRARDGFHVSMPLFEVTG</sequence>
<keyword evidence="2" id="KW-1185">Reference proteome</keyword>
<name>A0A7C9IQ36_9BACT</name>
<gene>
    <name evidence="1" type="ORF">GTA51_17750</name>
</gene>
<evidence type="ECO:0000313" key="2">
    <source>
        <dbReference type="Proteomes" id="UP000482487"/>
    </source>
</evidence>
<proteinExistence type="predicted"/>
<dbReference type="Proteomes" id="UP000482487">
    <property type="component" value="Unassembled WGS sequence"/>
</dbReference>
<comment type="caution">
    <text evidence="1">The sequence shown here is derived from an EMBL/GenBank/DDBJ whole genome shotgun (WGS) entry which is preliminary data.</text>
</comment>
<evidence type="ECO:0008006" key="3">
    <source>
        <dbReference type="Google" id="ProtNLM"/>
    </source>
</evidence>
<protein>
    <recommendedName>
        <fullName evidence="3">Universal stress protein</fullName>
    </recommendedName>
</protein>
<dbReference type="SUPFAM" id="SSF52402">
    <property type="entry name" value="Adenine nucleotide alpha hydrolases-like"/>
    <property type="match status" value="1"/>
</dbReference>